<dbReference type="Pfam" id="PF01593">
    <property type="entry name" value="Amino_oxidase"/>
    <property type="match status" value="1"/>
</dbReference>
<dbReference type="EC" id="1.3.99.37" evidence="6"/>
<dbReference type="Gene3D" id="3.50.50.60">
    <property type="entry name" value="FAD/NAD(P)-binding domain"/>
    <property type="match status" value="2"/>
</dbReference>
<comment type="pathway">
    <text evidence="1 4">Carotenoid biosynthesis.</text>
</comment>
<evidence type="ECO:0000256" key="2">
    <source>
        <dbReference type="ARBA" id="ARBA00022746"/>
    </source>
</evidence>
<reference evidence="6 7" key="1">
    <citation type="submission" date="2023-07" db="EMBL/GenBank/DDBJ databases">
        <title>Comparative genomics of wheat-associated soil bacteria to identify genetic determinants of phenazine resistance.</title>
        <authorList>
            <person name="Mouncey N."/>
        </authorList>
    </citation>
    <scope>NUCLEOTIDE SEQUENCE [LARGE SCALE GENOMIC DNA]</scope>
    <source>
        <strain evidence="6 7">W4I9-1</strain>
    </source>
</reference>
<evidence type="ECO:0000313" key="6">
    <source>
        <dbReference type="EMBL" id="MDQ0646199.1"/>
    </source>
</evidence>
<keyword evidence="2 4" id="KW-0125">Carotenoid biosynthesis</keyword>
<evidence type="ECO:0000256" key="1">
    <source>
        <dbReference type="ARBA" id="ARBA00004829"/>
    </source>
</evidence>
<feature type="domain" description="Amine oxidase" evidence="5">
    <location>
        <begin position="13"/>
        <end position="496"/>
    </location>
</feature>
<proteinExistence type="inferred from homology"/>
<dbReference type="GO" id="GO:0016117">
    <property type="term" value="P:carotenoid biosynthetic process"/>
    <property type="evidence" value="ECO:0007669"/>
    <property type="project" value="UniProtKB-KW"/>
</dbReference>
<dbReference type="InterPro" id="IPR002937">
    <property type="entry name" value="Amino_oxidase"/>
</dbReference>
<dbReference type="NCBIfam" id="TIGR02734">
    <property type="entry name" value="crtI_fam"/>
    <property type="match status" value="1"/>
</dbReference>
<dbReference type="AlphaFoldDB" id="A0AAW8EU94"/>
<evidence type="ECO:0000313" key="7">
    <source>
        <dbReference type="Proteomes" id="UP001244427"/>
    </source>
</evidence>
<sequence>MTGETIVVVGGGISGLATAALLAQDGHDVTLLEARDELGGRAGTWRKDGFTFDTGPSWYLMPEVFDHFFRMLGTSAAEQLDLVRLDPGYRVYFEGDAEPFDLPAQNAREAIIGLDPASAAPLRTYFDSAAETYDIATRRFLYTNFETLGGVADRETLRRLPTLLRLLGQPLDRFIAAHSGSRRVQQVLGYLSVFLGTSPAAAPSMYHLMSHLDVDQGVLYPRGGFGAVIDAIARLAEQKGVKVLTGHRVTRIIVEGRRVRGVDALSPDGTRRVFTADRVVSTADLHVTEQQLLEPRHRRHSIRWWKRRDPGPGAVLALLGVRGELPELAHHTLFFAEDWEEGFDAIYGADPRIPDPASLYVCRPSATDASVAPQGHENLFVLIPVPADTTIGAGGEDGEGAAEVERIADAAIGQVSSWAGVPDLAERVTVRRTIGPADFEREYGSWRGGAIGPAHTLRQSAFFRGSTKARGVEGLLLAGATTIPGVGLPMCLISAELVLKRVRGDRSSGPLAVPS</sequence>
<name>A0AAW8EU94_9MICO</name>
<dbReference type="SUPFAM" id="SSF51905">
    <property type="entry name" value="FAD/NAD(P)-binding domain"/>
    <property type="match status" value="1"/>
</dbReference>
<protein>
    <submittedName>
        <fullName evidence="6">Phytoene desaturase</fullName>
        <ecNumber evidence="6">1.3.99.37</ecNumber>
    </submittedName>
</protein>
<accession>A0AAW8EU94</accession>
<dbReference type="Proteomes" id="UP001244427">
    <property type="component" value="Unassembled WGS sequence"/>
</dbReference>
<dbReference type="InterPro" id="IPR036188">
    <property type="entry name" value="FAD/NAD-bd_sf"/>
</dbReference>
<organism evidence="6 7">
    <name type="scientific">Microbacterium natoriense</name>
    <dbReference type="NCBI Taxonomy" id="284570"/>
    <lineage>
        <taxon>Bacteria</taxon>
        <taxon>Bacillati</taxon>
        <taxon>Actinomycetota</taxon>
        <taxon>Actinomycetes</taxon>
        <taxon>Micrococcales</taxon>
        <taxon>Microbacteriaceae</taxon>
        <taxon>Microbacterium</taxon>
    </lineage>
</organism>
<dbReference type="PANTHER" id="PTHR43734:SF1">
    <property type="entry name" value="PHYTOENE DESATURASE"/>
    <property type="match status" value="1"/>
</dbReference>
<comment type="similarity">
    <text evidence="4">Belongs to the carotenoid/retinoid oxidoreductase family.</text>
</comment>
<gene>
    <name evidence="6" type="ORF">QFZ53_000395</name>
</gene>
<evidence type="ECO:0000259" key="5">
    <source>
        <dbReference type="Pfam" id="PF01593"/>
    </source>
</evidence>
<dbReference type="GO" id="GO:0016491">
    <property type="term" value="F:oxidoreductase activity"/>
    <property type="evidence" value="ECO:0007669"/>
    <property type="project" value="UniProtKB-KW"/>
</dbReference>
<keyword evidence="7" id="KW-1185">Reference proteome</keyword>
<dbReference type="InterPro" id="IPR014105">
    <property type="entry name" value="Carotenoid/retinoid_OxRdtase"/>
</dbReference>
<keyword evidence="3 4" id="KW-0560">Oxidoreductase</keyword>
<evidence type="ECO:0000256" key="4">
    <source>
        <dbReference type="RuleBase" id="RU362075"/>
    </source>
</evidence>
<evidence type="ECO:0000256" key="3">
    <source>
        <dbReference type="ARBA" id="ARBA00023002"/>
    </source>
</evidence>
<dbReference type="PANTHER" id="PTHR43734">
    <property type="entry name" value="PHYTOENE DESATURASE"/>
    <property type="match status" value="1"/>
</dbReference>
<comment type="caution">
    <text evidence="6">The sequence shown here is derived from an EMBL/GenBank/DDBJ whole genome shotgun (WGS) entry which is preliminary data.</text>
</comment>
<dbReference type="EMBL" id="JAUSXV010000001">
    <property type="protein sequence ID" value="MDQ0646199.1"/>
    <property type="molecule type" value="Genomic_DNA"/>
</dbReference>
<dbReference type="RefSeq" id="WP_307292957.1">
    <property type="nucleotide sequence ID" value="NZ_JAUSXV010000001.1"/>
</dbReference>